<dbReference type="GO" id="GO:0009252">
    <property type="term" value="P:peptidoglycan biosynthetic process"/>
    <property type="evidence" value="ECO:0007669"/>
    <property type="project" value="UniProtKB-UniRule"/>
</dbReference>
<dbReference type="UniPathway" id="UPA00219"/>
<dbReference type="Gene3D" id="3.90.190.20">
    <property type="entry name" value="Mur ligase, C-terminal domain"/>
    <property type="match status" value="1"/>
</dbReference>
<dbReference type="PANTHER" id="PTHR43692">
    <property type="entry name" value="UDP-N-ACETYLMURAMOYLALANINE--D-GLUTAMATE LIGASE"/>
    <property type="match status" value="1"/>
</dbReference>
<keyword evidence="7 8" id="KW-0961">Cell wall biogenesis/degradation</keyword>
<comment type="similarity">
    <text evidence="7">Belongs to the MurCDEF family.</text>
</comment>
<dbReference type="Gene3D" id="3.40.1190.10">
    <property type="entry name" value="Mur-like, catalytic domain"/>
    <property type="match status" value="1"/>
</dbReference>
<feature type="domain" description="Mur ligase central" evidence="10">
    <location>
        <begin position="115"/>
        <end position="293"/>
    </location>
</feature>
<proteinExistence type="inferred from homology"/>
<keyword evidence="5 7" id="KW-0547">Nucleotide-binding</keyword>
<evidence type="ECO:0000256" key="4">
    <source>
        <dbReference type="ARBA" id="ARBA00022598"/>
    </source>
</evidence>
<sequence length="458" mass="47682">MQISRGTQAVVIGLGAAGLSTVRYLVNRGVRVRVSDRRAVEQIPPDTLAFLKQAEVALETGGHTAAFLAGADMVIPGPGVPLDLPVLQAARKQGLPVLGELALAAGQYAVPVIAVTGSNGKTTVTSLIGELLRASGKNPFVGGNIGTPLLDYFADPQGYDAVVLELSSFQLDLAGAFRPDIGLLLNISPDHLDRHGSLEAYTLAKQNLFRHQQLGDRAILGADDPVAAATPLNPEVGRFTFGRAEGCTARIADGRILLTLMAGALSGKTEYVLSGTTLHSSVNQLNAAAAILAVTLAGCEQAGIAEGLRRFVPPPHRMAEVATIDGVRFINDSKATNIGALEAALAGCESPVVLIAGGRDKGSDYSLLREVVGRKVKHLVLVGEAAGLMRAALGSLVPTEAATTMEDAVRRAMTAAASGDLVLLAPGCASFDMFSGYDERGRVFAECVHQIGQERLEA</sequence>
<feature type="domain" description="Mur ligase C-terminal" evidence="9">
    <location>
        <begin position="316"/>
        <end position="427"/>
    </location>
</feature>
<keyword evidence="6 7" id="KW-0067">ATP-binding</keyword>
<evidence type="ECO:0000256" key="6">
    <source>
        <dbReference type="ARBA" id="ARBA00022840"/>
    </source>
</evidence>
<dbReference type="RefSeq" id="WP_015723413.1">
    <property type="nucleotide sequence ID" value="NC_014972.1"/>
</dbReference>
<gene>
    <name evidence="7" type="primary">murD</name>
    <name evidence="11" type="ordered locus">Despr_0692</name>
</gene>
<keyword evidence="7 8" id="KW-0132">Cell division</keyword>
<dbReference type="GO" id="GO:0005737">
    <property type="term" value="C:cytoplasm"/>
    <property type="evidence" value="ECO:0007669"/>
    <property type="project" value="UniProtKB-SubCell"/>
</dbReference>
<organism evidence="11 12">
    <name type="scientific">Desulfobulbus propionicus (strain ATCC 33891 / DSM 2032 / VKM B-1956 / 1pr3)</name>
    <dbReference type="NCBI Taxonomy" id="577650"/>
    <lineage>
        <taxon>Bacteria</taxon>
        <taxon>Pseudomonadati</taxon>
        <taxon>Thermodesulfobacteriota</taxon>
        <taxon>Desulfobulbia</taxon>
        <taxon>Desulfobulbales</taxon>
        <taxon>Desulfobulbaceae</taxon>
        <taxon>Desulfobulbus</taxon>
    </lineage>
</organism>
<dbReference type="Proteomes" id="UP000006365">
    <property type="component" value="Chromosome"/>
</dbReference>
<protein>
    <recommendedName>
        <fullName evidence="7 8">UDP-N-acetylmuramoylalanine--D-glutamate ligase</fullName>
        <ecNumber evidence="7 8">6.3.2.9</ecNumber>
    </recommendedName>
    <alternativeName>
        <fullName evidence="7">D-glutamic acid-adding enzyme</fullName>
    </alternativeName>
    <alternativeName>
        <fullName evidence="7">UDP-N-acetylmuramoyl-L-alanyl-D-glutamate synthetase</fullName>
    </alternativeName>
</protein>
<dbReference type="PANTHER" id="PTHR43692:SF1">
    <property type="entry name" value="UDP-N-ACETYLMURAMOYLALANINE--D-GLUTAMATE LIGASE"/>
    <property type="match status" value="1"/>
</dbReference>
<dbReference type="InterPro" id="IPR013221">
    <property type="entry name" value="Mur_ligase_cen"/>
</dbReference>
<dbReference type="EC" id="6.3.2.9" evidence="7 8"/>
<evidence type="ECO:0000259" key="10">
    <source>
        <dbReference type="Pfam" id="PF08245"/>
    </source>
</evidence>
<reference evidence="11 12" key="1">
    <citation type="journal article" date="2011" name="Stand. Genomic Sci.">
        <title>Complete genome sequence of Desulfobulbus propionicus type strain (1pr3).</title>
        <authorList>
            <person name="Pagani I."/>
            <person name="Lapidus A."/>
            <person name="Nolan M."/>
            <person name="Lucas S."/>
            <person name="Hammon N."/>
            <person name="Deshpande S."/>
            <person name="Cheng J.F."/>
            <person name="Chertkov O."/>
            <person name="Davenport K."/>
            <person name="Tapia R."/>
            <person name="Han C."/>
            <person name="Goodwin L."/>
            <person name="Pitluck S."/>
            <person name="Liolios K."/>
            <person name="Mavromatis K."/>
            <person name="Ivanova N."/>
            <person name="Mikhailova N."/>
            <person name="Pati A."/>
            <person name="Chen A."/>
            <person name="Palaniappan K."/>
            <person name="Land M."/>
            <person name="Hauser L."/>
            <person name="Chang Y.J."/>
            <person name="Jeffries C.D."/>
            <person name="Detter J.C."/>
            <person name="Brambilla E."/>
            <person name="Kannan K.P."/>
            <person name="Djao O.D."/>
            <person name="Rohde M."/>
            <person name="Pukall R."/>
            <person name="Spring S."/>
            <person name="Goker M."/>
            <person name="Sikorski J."/>
            <person name="Woyke T."/>
            <person name="Bristow J."/>
            <person name="Eisen J.A."/>
            <person name="Markowitz V."/>
            <person name="Hugenholtz P."/>
            <person name="Kyrpides N.C."/>
            <person name="Klenk H.P."/>
        </authorList>
    </citation>
    <scope>NUCLEOTIDE SEQUENCE [LARGE SCALE GENOMIC DNA]</scope>
    <source>
        <strain evidence="12">ATCC 33891 / DSM 2032 / 1pr3</strain>
    </source>
</reference>
<evidence type="ECO:0000256" key="7">
    <source>
        <dbReference type="HAMAP-Rule" id="MF_00639"/>
    </source>
</evidence>
<keyword evidence="7 8" id="KW-0573">Peptidoglycan synthesis</keyword>
<dbReference type="EMBL" id="CP002364">
    <property type="protein sequence ID" value="ADW16868.1"/>
    <property type="molecule type" value="Genomic_DNA"/>
</dbReference>
<dbReference type="HAMAP" id="MF_00639">
    <property type="entry name" value="MurD"/>
    <property type="match status" value="1"/>
</dbReference>
<comment type="pathway">
    <text evidence="2 7 8">Cell wall biogenesis; peptidoglycan biosynthesis.</text>
</comment>
<dbReference type="Pfam" id="PF21799">
    <property type="entry name" value="MurD-like_N"/>
    <property type="match status" value="1"/>
</dbReference>
<dbReference type="KEGG" id="dpr:Despr_0692"/>
<comment type="function">
    <text evidence="7 8">Cell wall formation. Catalyzes the addition of glutamate to the nucleotide precursor UDP-N-acetylmuramoyl-L-alanine (UMA).</text>
</comment>
<dbReference type="InterPro" id="IPR005762">
    <property type="entry name" value="MurD"/>
</dbReference>
<keyword evidence="4 7" id="KW-0436">Ligase</keyword>
<comment type="catalytic activity">
    <reaction evidence="7 8">
        <text>UDP-N-acetyl-alpha-D-muramoyl-L-alanine + D-glutamate + ATP = UDP-N-acetyl-alpha-D-muramoyl-L-alanyl-D-glutamate + ADP + phosphate + H(+)</text>
        <dbReference type="Rhea" id="RHEA:16429"/>
        <dbReference type="ChEBI" id="CHEBI:15378"/>
        <dbReference type="ChEBI" id="CHEBI:29986"/>
        <dbReference type="ChEBI" id="CHEBI:30616"/>
        <dbReference type="ChEBI" id="CHEBI:43474"/>
        <dbReference type="ChEBI" id="CHEBI:83898"/>
        <dbReference type="ChEBI" id="CHEBI:83900"/>
        <dbReference type="ChEBI" id="CHEBI:456216"/>
        <dbReference type="EC" id="6.3.2.9"/>
    </reaction>
</comment>
<evidence type="ECO:0000256" key="2">
    <source>
        <dbReference type="ARBA" id="ARBA00004752"/>
    </source>
</evidence>
<comment type="subcellular location">
    <subcellularLocation>
        <location evidence="1 7 8">Cytoplasm</location>
    </subcellularLocation>
</comment>
<keyword evidence="3 7" id="KW-0963">Cytoplasm</keyword>
<dbReference type="AlphaFoldDB" id="A0A7U3YKD3"/>
<name>A0A7U3YKD3_DESPD</name>
<evidence type="ECO:0000259" key="9">
    <source>
        <dbReference type="Pfam" id="PF02875"/>
    </source>
</evidence>
<keyword evidence="7 8" id="KW-0133">Cell shape</keyword>
<keyword evidence="7 8" id="KW-0131">Cell cycle</keyword>
<dbReference type="SUPFAM" id="SSF53623">
    <property type="entry name" value="MurD-like peptide ligases, catalytic domain"/>
    <property type="match status" value="1"/>
</dbReference>
<dbReference type="Pfam" id="PF02875">
    <property type="entry name" value="Mur_ligase_C"/>
    <property type="match status" value="1"/>
</dbReference>
<evidence type="ECO:0000256" key="3">
    <source>
        <dbReference type="ARBA" id="ARBA00022490"/>
    </source>
</evidence>
<feature type="binding site" evidence="7">
    <location>
        <begin position="117"/>
        <end position="123"/>
    </location>
    <ligand>
        <name>ATP</name>
        <dbReference type="ChEBI" id="CHEBI:30616"/>
    </ligand>
</feature>
<accession>A0A7U3YKD3</accession>
<dbReference type="GO" id="GO:0051301">
    <property type="term" value="P:cell division"/>
    <property type="evidence" value="ECO:0007669"/>
    <property type="project" value="UniProtKB-KW"/>
</dbReference>
<dbReference type="GO" id="GO:0008360">
    <property type="term" value="P:regulation of cell shape"/>
    <property type="evidence" value="ECO:0007669"/>
    <property type="project" value="UniProtKB-KW"/>
</dbReference>
<evidence type="ECO:0000256" key="8">
    <source>
        <dbReference type="RuleBase" id="RU003664"/>
    </source>
</evidence>
<evidence type="ECO:0000313" key="12">
    <source>
        <dbReference type="Proteomes" id="UP000006365"/>
    </source>
</evidence>
<dbReference type="GO" id="GO:0071555">
    <property type="term" value="P:cell wall organization"/>
    <property type="evidence" value="ECO:0007669"/>
    <property type="project" value="UniProtKB-KW"/>
</dbReference>
<dbReference type="GO" id="GO:0005524">
    <property type="term" value="F:ATP binding"/>
    <property type="evidence" value="ECO:0007669"/>
    <property type="project" value="UniProtKB-UniRule"/>
</dbReference>
<dbReference type="Gene3D" id="3.40.50.720">
    <property type="entry name" value="NAD(P)-binding Rossmann-like Domain"/>
    <property type="match status" value="1"/>
</dbReference>
<dbReference type="Pfam" id="PF08245">
    <property type="entry name" value="Mur_ligase_M"/>
    <property type="match status" value="1"/>
</dbReference>
<dbReference type="InterPro" id="IPR004101">
    <property type="entry name" value="Mur_ligase_C"/>
</dbReference>
<dbReference type="GO" id="GO:0008764">
    <property type="term" value="F:UDP-N-acetylmuramoylalanine-D-glutamate ligase activity"/>
    <property type="evidence" value="ECO:0007669"/>
    <property type="project" value="UniProtKB-UniRule"/>
</dbReference>
<dbReference type="InterPro" id="IPR036615">
    <property type="entry name" value="Mur_ligase_C_dom_sf"/>
</dbReference>
<dbReference type="InterPro" id="IPR036565">
    <property type="entry name" value="Mur-like_cat_sf"/>
</dbReference>
<keyword evidence="12" id="KW-1185">Reference proteome</keyword>
<evidence type="ECO:0000256" key="1">
    <source>
        <dbReference type="ARBA" id="ARBA00004496"/>
    </source>
</evidence>
<dbReference type="SUPFAM" id="SSF51984">
    <property type="entry name" value="MurCD N-terminal domain"/>
    <property type="match status" value="1"/>
</dbReference>
<dbReference type="SUPFAM" id="SSF53244">
    <property type="entry name" value="MurD-like peptide ligases, peptide-binding domain"/>
    <property type="match status" value="1"/>
</dbReference>
<evidence type="ECO:0000313" key="11">
    <source>
        <dbReference type="EMBL" id="ADW16868.1"/>
    </source>
</evidence>
<evidence type="ECO:0000256" key="5">
    <source>
        <dbReference type="ARBA" id="ARBA00022741"/>
    </source>
</evidence>
<dbReference type="NCBIfam" id="TIGR01087">
    <property type="entry name" value="murD"/>
    <property type="match status" value="1"/>
</dbReference>